<dbReference type="Proteomes" id="UP000320390">
    <property type="component" value="Chromosome"/>
</dbReference>
<feature type="region of interest" description="Disordered" evidence="1">
    <location>
        <begin position="171"/>
        <end position="192"/>
    </location>
</feature>
<feature type="compositionally biased region" description="Polar residues" evidence="1">
    <location>
        <begin position="1"/>
        <end position="15"/>
    </location>
</feature>
<dbReference type="SUPFAM" id="SSF50939">
    <property type="entry name" value="Sialidases"/>
    <property type="match status" value="2"/>
</dbReference>
<reference evidence="2 3" key="1">
    <citation type="submission" date="2019-02" db="EMBL/GenBank/DDBJ databases">
        <title>Deep-cultivation of Planctomycetes and their phenomic and genomic characterization uncovers novel biology.</title>
        <authorList>
            <person name="Wiegand S."/>
            <person name="Jogler M."/>
            <person name="Boedeker C."/>
            <person name="Pinto D."/>
            <person name="Vollmers J."/>
            <person name="Rivas-Marin E."/>
            <person name="Kohn T."/>
            <person name="Peeters S.H."/>
            <person name="Heuer A."/>
            <person name="Rast P."/>
            <person name="Oberbeckmann S."/>
            <person name="Bunk B."/>
            <person name="Jeske O."/>
            <person name="Meyerdierks A."/>
            <person name="Storesund J.E."/>
            <person name="Kallscheuer N."/>
            <person name="Luecker S."/>
            <person name="Lage O.M."/>
            <person name="Pohl T."/>
            <person name="Merkel B.J."/>
            <person name="Hornburger P."/>
            <person name="Mueller R.-W."/>
            <person name="Bruemmer F."/>
            <person name="Labrenz M."/>
            <person name="Spormann A.M."/>
            <person name="Op den Camp H."/>
            <person name="Overmann J."/>
            <person name="Amann R."/>
            <person name="Jetten M.S.M."/>
            <person name="Mascher T."/>
            <person name="Medema M.H."/>
            <person name="Devos D.P."/>
            <person name="Kaster A.-K."/>
            <person name="Ovreas L."/>
            <person name="Rohde M."/>
            <person name="Galperin M.Y."/>
            <person name="Jogler C."/>
        </authorList>
    </citation>
    <scope>NUCLEOTIDE SEQUENCE [LARGE SCALE GENOMIC DNA]</scope>
    <source>
        <strain evidence="2 3">Poly30</strain>
    </source>
</reference>
<proteinExistence type="predicted"/>
<keyword evidence="3" id="KW-1185">Reference proteome</keyword>
<dbReference type="NCBIfam" id="NF040591">
    <property type="entry name" value="choice_anch_O"/>
    <property type="match status" value="2"/>
</dbReference>
<evidence type="ECO:0000313" key="3">
    <source>
        <dbReference type="Proteomes" id="UP000320390"/>
    </source>
</evidence>
<dbReference type="CDD" id="cd15482">
    <property type="entry name" value="Sialidase_non-viral"/>
    <property type="match status" value="1"/>
</dbReference>
<sequence length="864" mass="90918">MREPQSGTHLLTESSVHAHFAPSRGRAEPPNFRVFVTLHTQIIQRGIPLKPAFLLSLTPLLLLSTAGQPAAAHPQEQASFSLPVTLSEELPAGAIPGGAASKGKLVRLVKTMGGARDGRLITVYGDAASTEEVWDAKSGLHRVRDLFVRYSDDEGATWTQPVNISNTAAHHSASCDWDGDGQPETFHGDSEKPNIFNSGDIVVVSWIDAYCPEATVAWGSDAESAIQGRAVYASADVYPNVREVPFKAPYVAISYDGGETFEYGAVQPPIQLTYGRRDAKQDVQRGVGARWAMSWQEDPEGLQAGSADGPGDGASGAKVTKGTDVWYSYTEDILASPLDLRLTRTPLTNQSEYDTTETNGFPIRPLAGGTGGGGTGGGGTLAGSIQNTGCSRGNLGMVKVGTSYVAVVAYEETKGVPLIEEGKTIQYHSFPFNAPIMNGSDEHRHGAPGTQLTPQQMNSRRVRFVTQGPNGSDPALVIFWKQGLTTEGGPSDIFVKSALSFDEAAVAAAPALNVSTNTPSAVPADMLLDSQANPIEDSNAHRAVLRGNLVVLGWCYTWNGPLARYTDLANYNFYSRRSLDGGVTWDAPVNVSNVLDTKVTVREPRLVAPAKTGMEDGNSLIAAWGTETNVYDGIGVAMSLDAQFTRTRDQAGTWEKVVPMSAAASMGEFESQIRVDDSVDEVYALVMASDAAGSEALFTHGRVVDVPATIGTIVCLGDGTGTPCPCGNESATDTGEGCMNSTGRGALLTATGSDSVAADDLLLGVEGLPSSTFALLFMAPNYGPYFSSGFMNGDGLTCLGSPAARVAIVQADAAGVLQFPTGLASTWTLDAGDTGVFQAGYRDASSTCGFGFNITNALSVSFQP</sequence>
<feature type="region of interest" description="Disordered" evidence="1">
    <location>
        <begin position="1"/>
        <end position="25"/>
    </location>
</feature>
<dbReference type="InterPro" id="IPR036278">
    <property type="entry name" value="Sialidase_sf"/>
</dbReference>
<dbReference type="AlphaFoldDB" id="A0A518F0Z9"/>
<gene>
    <name evidence="2" type="ORF">Poly30_55710</name>
</gene>
<protein>
    <submittedName>
        <fullName evidence="2">BNR/Asp-box repeat protein</fullName>
    </submittedName>
</protein>
<dbReference type="EMBL" id="CP036434">
    <property type="protein sequence ID" value="QDV10010.1"/>
    <property type="molecule type" value="Genomic_DNA"/>
</dbReference>
<organism evidence="2 3">
    <name type="scientific">Saltatorellus ferox</name>
    <dbReference type="NCBI Taxonomy" id="2528018"/>
    <lineage>
        <taxon>Bacteria</taxon>
        <taxon>Pseudomonadati</taxon>
        <taxon>Planctomycetota</taxon>
        <taxon>Planctomycetia</taxon>
        <taxon>Planctomycetia incertae sedis</taxon>
        <taxon>Saltatorellus</taxon>
    </lineage>
</organism>
<name>A0A518F0Z9_9BACT</name>
<evidence type="ECO:0000256" key="1">
    <source>
        <dbReference type="SAM" id="MobiDB-lite"/>
    </source>
</evidence>
<evidence type="ECO:0000313" key="2">
    <source>
        <dbReference type="EMBL" id="QDV10010.1"/>
    </source>
</evidence>
<accession>A0A518F0Z9</accession>